<protein>
    <recommendedName>
        <fullName evidence="3">DUF1822 domain-containing protein</fullName>
    </recommendedName>
</protein>
<name>B4W4W5_9CYAN</name>
<organism evidence="1 2">
    <name type="scientific">Coleofasciculus chthonoplastes PCC 7420</name>
    <dbReference type="NCBI Taxonomy" id="118168"/>
    <lineage>
        <taxon>Bacteria</taxon>
        <taxon>Bacillati</taxon>
        <taxon>Cyanobacteriota</taxon>
        <taxon>Cyanophyceae</taxon>
        <taxon>Coleofasciculales</taxon>
        <taxon>Coleofasciculaceae</taxon>
        <taxon>Coleofasciculus</taxon>
    </lineage>
</organism>
<dbReference type="Proteomes" id="UP000003835">
    <property type="component" value="Unassembled WGS sequence"/>
</dbReference>
<accession>B4W4W5</accession>
<dbReference type="STRING" id="118168.MC7420_5963"/>
<dbReference type="eggNOG" id="COG1413">
    <property type="taxonomic scope" value="Bacteria"/>
</dbReference>
<dbReference type="OrthoDB" id="512705at2"/>
<dbReference type="InterPro" id="IPR014951">
    <property type="entry name" value="DUF1822"/>
</dbReference>
<sequence>MFHTPNEPLMLTVPLTLEAHQIAQQFHQKHCPKKAKQVYLNTLAVYAVKTSLQCLEIPTNWQASDSWNPIMQTLTNTADLLIKDLGKLECRPVLPNAASCHIPAEVWSDRIGYVAVELNQALTEAKLLGFLPSVKAEEVPLTQLISLEHLLDHLNPSKQPIQLGQWLQNIFDAGWQTVETLFDSSPTELAFNFRTYTQIATHLSEPSDLKITRGKRLTLGRRYDDEQVILVMNLTPTSVSELDISVEIYPTNGQTYLPKNLRLMILDDTGETVMQAEARSTKQIQLQFSGEPGECFKVRVALADISMTETFII</sequence>
<dbReference type="AlphaFoldDB" id="B4W4W5"/>
<reference evidence="1 2" key="1">
    <citation type="submission" date="2008-07" db="EMBL/GenBank/DDBJ databases">
        <authorList>
            <person name="Tandeau de Marsac N."/>
            <person name="Ferriera S."/>
            <person name="Johnson J."/>
            <person name="Kravitz S."/>
            <person name="Beeson K."/>
            <person name="Sutton G."/>
            <person name="Rogers Y.-H."/>
            <person name="Friedman R."/>
            <person name="Frazier M."/>
            <person name="Venter J.C."/>
        </authorList>
    </citation>
    <scope>NUCLEOTIDE SEQUENCE [LARGE SCALE GENOMIC DNA]</scope>
    <source>
        <strain evidence="1 2">PCC 7420</strain>
    </source>
</reference>
<evidence type="ECO:0008006" key="3">
    <source>
        <dbReference type="Google" id="ProtNLM"/>
    </source>
</evidence>
<dbReference type="EMBL" id="DS989882">
    <property type="protein sequence ID" value="EDX70760.1"/>
    <property type="molecule type" value="Genomic_DNA"/>
</dbReference>
<evidence type="ECO:0000313" key="2">
    <source>
        <dbReference type="Proteomes" id="UP000003835"/>
    </source>
</evidence>
<proteinExistence type="predicted"/>
<keyword evidence="2" id="KW-1185">Reference proteome</keyword>
<dbReference type="Pfam" id="PF08852">
    <property type="entry name" value="DUF1822"/>
    <property type="match status" value="1"/>
</dbReference>
<gene>
    <name evidence="1" type="ORF">MC7420_5963</name>
</gene>
<evidence type="ECO:0000313" key="1">
    <source>
        <dbReference type="EMBL" id="EDX70760.1"/>
    </source>
</evidence>
<dbReference type="HOGENOM" id="CLU_073017_0_0_3"/>